<comment type="subcellular location">
    <subcellularLocation>
        <location evidence="1">Nucleus</location>
    </subcellularLocation>
</comment>
<dbReference type="CDD" id="cd12148">
    <property type="entry name" value="fungal_TF_MHR"/>
    <property type="match status" value="1"/>
</dbReference>
<sequence length="667" mass="74403">MSRRLPACDPCRSSKLSCDHTKPVCQRCAHRRIADQCSYRDRPFKKRALRTLSQRTFDTPQSAGPPNPHVFAPSTPSTGTPRQPRRYPNPGYLGTSSHTTFFDHFSENDWNHSRSASRDEVDHGLNAVSAAVSIDRLEQGAKLIVQVLDAANLEAWRSLVEAWVASGINLPVAEPFTVSCARAACSSIALRDNNTLKSLEGLAATTRASRALFTESCRPLRVAATDTIETFCQLFCRKVARWETLGLFFTSVSRATIDITQFEGIYTSEQERRAVRKLAMQFADTCLDISISLDCLNDLQLILQYENFILHSLVDGDQSYHSWRRLGDVVSSLFALGYHEQLGDPSTTAPFLRELRFVAFSRTYSADKNCSIFLGRPPRMLKSYCPTANLPDTWALDEVFTYRADTRVHHLCASLKEDVLNLHKEPHEVRLQRANHIRNAVATQWSEIPAKLRLDKPLCEYDRPHVEIDFLASAKLNFAHVRFLLELTITPRVSSPSSELLRTSADMLSLVVEAIVLKERLANSGTSLVWKVAYYGLAAAGVLCLALLYNTLDRAALHTTPSKVIRDLSVLVAEIEMGALLHPEDPNYALLSGAAYAIKNLLDRTIANRFANHVDAQVLPEATALSPGRCSDVELNDWSTHGLDFDPAFWLNLSEHPLLLTPEGEAG</sequence>
<dbReference type="InterPro" id="IPR001138">
    <property type="entry name" value="Zn2Cys6_DnaBD"/>
</dbReference>
<dbReference type="SUPFAM" id="SSF57701">
    <property type="entry name" value="Zn2/Cys6 DNA-binding domain"/>
    <property type="match status" value="1"/>
</dbReference>
<dbReference type="CDD" id="cd00067">
    <property type="entry name" value="GAL4"/>
    <property type="match status" value="1"/>
</dbReference>
<gene>
    <name evidence="5" type="ORF">BU24DRAFT_445707</name>
</gene>
<dbReference type="InterPro" id="IPR050613">
    <property type="entry name" value="Sec_Metabolite_Reg"/>
</dbReference>
<evidence type="ECO:0000259" key="4">
    <source>
        <dbReference type="PROSITE" id="PS50048"/>
    </source>
</evidence>
<reference evidence="5" key="1">
    <citation type="journal article" date="2020" name="Stud. Mycol.">
        <title>101 Dothideomycetes genomes: a test case for predicting lifestyles and emergence of pathogens.</title>
        <authorList>
            <person name="Haridas S."/>
            <person name="Albert R."/>
            <person name="Binder M."/>
            <person name="Bloem J."/>
            <person name="Labutti K."/>
            <person name="Salamov A."/>
            <person name="Andreopoulos B."/>
            <person name="Baker S."/>
            <person name="Barry K."/>
            <person name="Bills G."/>
            <person name="Bluhm B."/>
            <person name="Cannon C."/>
            <person name="Castanera R."/>
            <person name="Culley D."/>
            <person name="Daum C."/>
            <person name="Ezra D."/>
            <person name="Gonzalez J."/>
            <person name="Henrissat B."/>
            <person name="Kuo A."/>
            <person name="Liang C."/>
            <person name="Lipzen A."/>
            <person name="Lutzoni F."/>
            <person name="Magnuson J."/>
            <person name="Mondo S."/>
            <person name="Nolan M."/>
            <person name="Ohm R."/>
            <person name="Pangilinan J."/>
            <person name="Park H.-J."/>
            <person name="Ramirez L."/>
            <person name="Alfaro M."/>
            <person name="Sun H."/>
            <person name="Tritt A."/>
            <person name="Yoshinaga Y."/>
            <person name="Zwiers L.-H."/>
            <person name="Turgeon B."/>
            <person name="Goodwin S."/>
            <person name="Spatafora J."/>
            <person name="Crous P."/>
            <person name="Grigoriev I."/>
        </authorList>
    </citation>
    <scope>NUCLEOTIDE SEQUENCE</scope>
    <source>
        <strain evidence="5">CBS 175.79</strain>
    </source>
</reference>
<dbReference type="Proteomes" id="UP000799778">
    <property type="component" value="Unassembled WGS sequence"/>
</dbReference>
<dbReference type="PANTHER" id="PTHR31001">
    <property type="entry name" value="UNCHARACTERIZED TRANSCRIPTIONAL REGULATORY PROTEIN"/>
    <property type="match status" value="1"/>
</dbReference>
<dbReference type="GO" id="GO:0005634">
    <property type="term" value="C:nucleus"/>
    <property type="evidence" value="ECO:0007669"/>
    <property type="project" value="UniProtKB-SubCell"/>
</dbReference>
<dbReference type="OrthoDB" id="4898680at2759"/>
<dbReference type="RefSeq" id="XP_033388834.1">
    <property type="nucleotide sequence ID" value="XM_033530721.1"/>
</dbReference>
<dbReference type="AlphaFoldDB" id="A0A6A5Y4I6"/>
<feature type="domain" description="Zn(2)-C6 fungal-type" evidence="4">
    <location>
        <begin position="7"/>
        <end position="39"/>
    </location>
</feature>
<keyword evidence="6" id="KW-1185">Reference proteome</keyword>
<organism evidence="5 6">
    <name type="scientific">Aaosphaeria arxii CBS 175.79</name>
    <dbReference type="NCBI Taxonomy" id="1450172"/>
    <lineage>
        <taxon>Eukaryota</taxon>
        <taxon>Fungi</taxon>
        <taxon>Dikarya</taxon>
        <taxon>Ascomycota</taxon>
        <taxon>Pezizomycotina</taxon>
        <taxon>Dothideomycetes</taxon>
        <taxon>Pleosporomycetidae</taxon>
        <taxon>Pleosporales</taxon>
        <taxon>Pleosporales incertae sedis</taxon>
        <taxon>Aaosphaeria</taxon>
    </lineage>
</organism>
<evidence type="ECO:0000313" key="5">
    <source>
        <dbReference type="EMBL" id="KAF2020495.1"/>
    </source>
</evidence>
<dbReference type="InterPro" id="IPR036864">
    <property type="entry name" value="Zn2-C6_fun-type_DNA-bd_sf"/>
</dbReference>
<dbReference type="GO" id="GO:0000981">
    <property type="term" value="F:DNA-binding transcription factor activity, RNA polymerase II-specific"/>
    <property type="evidence" value="ECO:0007669"/>
    <property type="project" value="InterPro"/>
</dbReference>
<dbReference type="SMART" id="SM00066">
    <property type="entry name" value="GAL4"/>
    <property type="match status" value="1"/>
</dbReference>
<evidence type="ECO:0000256" key="2">
    <source>
        <dbReference type="ARBA" id="ARBA00023242"/>
    </source>
</evidence>
<dbReference type="PANTHER" id="PTHR31001:SF40">
    <property type="entry name" value="ZN(II)2CYS6 TRANSCRIPTION FACTOR (EUROFUNG)"/>
    <property type="match status" value="1"/>
</dbReference>
<dbReference type="GO" id="GO:0008270">
    <property type="term" value="F:zinc ion binding"/>
    <property type="evidence" value="ECO:0007669"/>
    <property type="project" value="InterPro"/>
</dbReference>
<evidence type="ECO:0000256" key="3">
    <source>
        <dbReference type="SAM" id="MobiDB-lite"/>
    </source>
</evidence>
<keyword evidence="2" id="KW-0539">Nucleus</keyword>
<protein>
    <recommendedName>
        <fullName evidence="4">Zn(2)-C6 fungal-type domain-containing protein</fullName>
    </recommendedName>
</protein>
<feature type="region of interest" description="Disordered" evidence="3">
    <location>
        <begin position="56"/>
        <end position="93"/>
    </location>
</feature>
<dbReference type="EMBL" id="ML978066">
    <property type="protein sequence ID" value="KAF2020495.1"/>
    <property type="molecule type" value="Genomic_DNA"/>
</dbReference>
<dbReference type="GeneID" id="54288118"/>
<evidence type="ECO:0000313" key="6">
    <source>
        <dbReference type="Proteomes" id="UP000799778"/>
    </source>
</evidence>
<dbReference type="Pfam" id="PF00172">
    <property type="entry name" value="Zn_clus"/>
    <property type="match status" value="1"/>
</dbReference>
<evidence type="ECO:0000256" key="1">
    <source>
        <dbReference type="ARBA" id="ARBA00004123"/>
    </source>
</evidence>
<dbReference type="PROSITE" id="PS00463">
    <property type="entry name" value="ZN2_CY6_FUNGAL_1"/>
    <property type="match status" value="1"/>
</dbReference>
<dbReference type="PROSITE" id="PS50048">
    <property type="entry name" value="ZN2_CY6_FUNGAL_2"/>
    <property type="match status" value="1"/>
</dbReference>
<name>A0A6A5Y4I6_9PLEO</name>
<proteinExistence type="predicted"/>
<dbReference type="Gene3D" id="4.10.240.10">
    <property type="entry name" value="Zn(2)-C6 fungal-type DNA-binding domain"/>
    <property type="match status" value="1"/>
</dbReference>
<accession>A0A6A5Y4I6</accession>